<feature type="region of interest" description="Disordered" evidence="1">
    <location>
        <begin position="218"/>
        <end position="357"/>
    </location>
</feature>
<dbReference type="Proteomes" id="UP000279336">
    <property type="component" value="Unassembled WGS sequence"/>
</dbReference>
<dbReference type="RefSeq" id="WP_119161397.1">
    <property type="nucleotide sequence ID" value="NZ_LR134442.1"/>
</dbReference>
<evidence type="ECO:0000256" key="1">
    <source>
        <dbReference type="SAM" id="MobiDB-lite"/>
    </source>
</evidence>
<sequence length="357" mass="37211">MSTQSLLVAGTDGGAGTTTVAALIITLLRSRGIPTAARDHSGGTLGQRITPDGPTAQAAEDAAARVNEVQVTDAGRMEAAIADALEVPDFVLCLVSGSGVASAQTGRAALDGLLERFGQQARRRIIVVSNTAAIMRRRDAQLAREILRPDIELPRSSVLGSTGPLRLDLADKALAPVLDRLTGMLGELVRVQAPPPDEDWPTRITRMPKLTDAEPAQAMAAPHQSAMAALPDSPPPAPTRVTMSTVPDSPPEPDRPSTPTDPPARVTMTAVPDIPTEPADSPGPATRSALPARGAPPEPMRIAPAPTRGMAPEADDPVEQDDAVPARAARRAPDDTGEWDDPLPTGQERARRGDGLG</sequence>
<accession>A0A383S6J0</accession>
<reference evidence="4" key="1">
    <citation type="submission" date="2018-08" db="EMBL/GenBank/DDBJ databases">
        <authorList>
            <person name="Hornung B."/>
        </authorList>
    </citation>
    <scope>NUCLEOTIDE SEQUENCE [LARGE SCALE GENOMIC DNA]</scope>
</reference>
<evidence type="ECO:0000313" key="3">
    <source>
        <dbReference type="EMBL" id="SYZ33034.1"/>
    </source>
</evidence>
<keyword evidence="4" id="KW-1185">Reference proteome</keyword>
<gene>
    <name evidence="2" type="ORF">D7U36_04570</name>
    <name evidence="3" type="ORF">PROPAUS_0945</name>
</gene>
<dbReference type="EMBL" id="UNQJ01000004">
    <property type="protein sequence ID" value="SYZ33034.1"/>
    <property type="molecule type" value="Genomic_DNA"/>
</dbReference>
<proteinExistence type="predicted"/>
<evidence type="ECO:0000313" key="4">
    <source>
        <dbReference type="Proteomes" id="UP000263928"/>
    </source>
</evidence>
<feature type="compositionally biased region" description="Basic and acidic residues" evidence="1">
    <location>
        <begin position="348"/>
        <end position="357"/>
    </location>
</feature>
<feature type="compositionally biased region" description="Low complexity" evidence="1">
    <location>
        <begin position="218"/>
        <end position="229"/>
    </location>
</feature>
<dbReference type="AlphaFoldDB" id="A0A383S6J0"/>
<dbReference type="EMBL" id="RCIW01000005">
    <property type="protein sequence ID" value="RLP11388.1"/>
    <property type="molecule type" value="Genomic_DNA"/>
</dbReference>
<organism evidence="3 4">
    <name type="scientific">Propionibacterium australiense</name>
    <dbReference type="NCBI Taxonomy" id="119981"/>
    <lineage>
        <taxon>Bacteria</taxon>
        <taxon>Bacillati</taxon>
        <taxon>Actinomycetota</taxon>
        <taxon>Actinomycetes</taxon>
        <taxon>Propionibacteriales</taxon>
        <taxon>Propionibacteriaceae</taxon>
        <taxon>Propionibacterium</taxon>
    </lineage>
</organism>
<feature type="compositionally biased region" description="Acidic residues" evidence="1">
    <location>
        <begin position="313"/>
        <end position="322"/>
    </location>
</feature>
<evidence type="ECO:0000313" key="2">
    <source>
        <dbReference type="EMBL" id="RLP11388.1"/>
    </source>
</evidence>
<dbReference type="SUPFAM" id="SSF52540">
    <property type="entry name" value="P-loop containing nucleoside triphosphate hydrolases"/>
    <property type="match status" value="1"/>
</dbReference>
<dbReference type="OrthoDB" id="9980405at2"/>
<keyword evidence="3" id="KW-0378">Hydrolase</keyword>
<name>A0A383S6J0_9ACTN</name>
<dbReference type="InterPro" id="IPR027417">
    <property type="entry name" value="P-loop_NTPase"/>
</dbReference>
<dbReference type="Proteomes" id="UP000263928">
    <property type="component" value="Unassembled WGS sequence"/>
</dbReference>
<reference evidence="3" key="2">
    <citation type="submission" date="2018-08" db="EMBL/GenBank/DDBJ databases">
        <authorList>
            <person name="Ferrada E.E."/>
            <person name="Latorre B.A."/>
        </authorList>
    </citation>
    <scope>NUCLEOTIDE SEQUENCE [LARGE SCALE GENOMIC DNA]</scope>
    <source>
        <strain evidence="3">Propionibacterium_australiense1</strain>
    </source>
</reference>
<dbReference type="GO" id="GO:0016787">
    <property type="term" value="F:hydrolase activity"/>
    <property type="evidence" value="ECO:0007669"/>
    <property type="project" value="UniProtKB-KW"/>
</dbReference>
<reference evidence="2 5" key="3">
    <citation type="submission" date="2018-10" db="EMBL/GenBank/DDBJ databases">
        <title>Propionibacterium australiense Genome Sequencing and Assembly.</title>
        <authorList>
            <person name="Bernier A.-M."/>
            <person name="Bernard K."/>
        </authorList>
    </citation>
    <scope>NUCLEOTIDE SEQUENCE [LARGE SCALE GENOMIC DNA]</scope>
    <source>
        <strain evidence="2 5">NML98A078</strain>
    </source>
</reference>
<evidence type="ECO:0000313" key="5">
    <source>
        <dbReference type="Proteomes" id="UP000279336"/>
    </source>
</evidence>
<protein>
    <submittedName>
        <fullName evidence="3">P-loop containing nucleoside triphosphate hydrolase</fullName>
    </submittedName>
</protein>